<feature type="region of interest" description="Disordered" evidence="2">
    <location>
        <begin position="1"/>
        <end position="21"/>
    </location>
</feature>
<dbReference type="PANTHER" id="PTHR10642:SF25">
    <property type="entry name" value="RNASE H TYPE-1 DOMAIN-CONTAINING PROTEIN"/>
    <property type="match status" value="1"/>
</dbReference>
<comment type="caution">
    <text evidence="4">The sequence shown here is derived from an EMBL/GenBank/DDBJ whole genome shotgun (WGS) entry which is preliminary data.</text>
</comment>
<protein>
    <recommendedName>
        <fullName evidence="3">RNase H type-1 domain-containing protein</fullName>
    </recommendedName>
</protein>
<dbReference type="Pfam" id="PF00075">
    <property type="entry name" value="RNase_H"/>
    <property type="match status" value="1"/>
</dbReference>
<gene>
    <name evidence="4" type="ORF">O181_010378</name>
</gene>
<name>A0A9Q3GKB0_9BASI</name>
<accession>A0A9Q3GKB0</accession>
<evidence type="ECO:0000313" key="4">
    <source>
        <dbReference type="EMBL" id="MBW0470663.1"/>
    </source>
</evidence>
<dbReference type="CDD" id="cd09276">
    <property type="entry name" value="Rnase_HI_RT_non_LTR"/>
    <property type="match status" value="1"/>
</dbReference>
<dbReference type="GO" id="GO:0004523">
    <property type="term" value="F:RNA-DNA hybrid ribonuclease activity"/>
    <property type="evidence" value="ECO:0007669"/>
    <property type="project" value="InterPro"/>
</dbReference>
<dbReference type="OrthoDB" id="6508425at2759"/>
<dbReference type="SUPFAM" id="SSF53098">
    <property type="entry name" value="Ribonuclease H-like"/>
    <property type="match status" value="1"/>
</dbReference>
<keyword evidence="5" id="KW-1185">Reference proteome</keyword>
<dbReference type="GO" id="GO:0043137">
    <property type="term" value="P:DNA replication, removal of RNA primer"/>
    <property type="evidence" value="ECO:0007669"/>
    <property type="project" value="TreeGrafter"/>
</dbReference>
<sequence>MEENPINQEHGSNKGGSRKRVKKLVRNRNSQETLIFTDGSDIPDKGKGAAAVAVPSRLNITRHITNTTPATNFKAELVWIKLAIELIRRELYARRDKGEQIGEVHILCNNQAALRKVVEPTKPSMRQNLYLPKSDKLMSLSQLIPICLTWCPGHMGIEGNKKADSEAKKAASNPSAQRQTIPPRKAKIKQQILNENKPEHFTPEENK</sequence>
<feature type="domain" description="RNase H type-1" evidence="3">
    <location>
        <begin position="29"/>
        <end position="172"/>
    </location>
</feature>
<dbReference type="AlphaFoldDB" id="A0A9Q3GKB0"/>
<evidence type="ECO:0000313" key="5">
    <source>
        <dbReference type="Proteomes" id="UP000765509"/>
    </source>
</evidence>
<dbReference type="PROSITE" id="PS50879">
    <property type="entry name" value="RNASE_H_1"/>
    <property type="match status" value="1"/>
</dbReference>
<reference evidence="4" key="1">
    <citation type="submission" date="2021-03" db="EMBL/GenBank/DDBJ databases">
        <title>Draft genome sequence of rust myrtle Austropuccinia psidii MF-1, a brazilian biotype.</title>
        <authorList>
            <person name="Quecine M.C."/>
            <person name="Pachon D.M.R."/>
            <person name="Bonatelli M.L."/>
            <person name="Correr F.H."/>
            <person name="Franceschini L.M."/>
            <person name="Leite T.F."/>
            <person name="Margarido G.R.A."/>
            <person name="Almeida C.A."/>
            <person name="Ferrarezi J.A."/>
            <person name="Labate C.A."/>
        </authorList>
    </citation>
    <scope>NUCLEOTIDE SEQUENCE</scope>
    <source>
        <strain evidence="4">MF-1</strain>
    </source>
</reference>
<organism evidence="4 5">
    <name type="scientific">Austropuccinia psidii MF-1</name>
    <dbReference type="NCBI Taxonomy" id="1389203"/>
    <lineage>
        <taxon>Eukaryota</taxon>
        <taxon>Fungi</taxon>
        <taxon>Dikarya</taxon>
        <taxon>Basidiomycota</taxon>
        <taxon>Pucciniomycotina</taxon>
        <taxon>Pucciniomycetes</taxon>
        <taxon>Pucciniales</taxon>
        <taxon>Sphaerophragmiaceae</taxon>
        <taxon>Austropuccinia</taxon>
    </lineage>
</organism>
<feature type="compositionally biased region" description="Polar residues" evidence="2">
    <location>
        <begin position="1"/>
        <end position="10"/>
    </location>
</feature>
<evidence type="ECO:0000256" key="1">
    <source>
        <dbReference type="ARBA" id="ARBA00005300"/>
    </source>
</evidence>
<dbReference type="InterPro" id="IPR002156">
    <property type="entry name" value="RNaseH_domain"/>
</dbReference>
<comment type="similarity">
    <text evidence="1">Belongs to the RNase H family.</text>
</comment>
<dbReference type="InterPro" id="IPR050092">
    <property type="entry name" value="RNase_H"/>
</dbReference>
<evidence type="ECO:0000259" key="3">
    <source>
        <dbReference type="PROSITE" id="PS50879"/>
    </source>
</evidence>
<dbReference type="Proteomes" id="UP000765509">
    <property type="component" value="Unassembled WGS sequence"/>
</dbReference>
<dbReference type="InterPro" id="IPR012337">
    <property type="entry name" value="RNaseH-like_sf"/>
</dbReference>
<feature type="region of interest" description="Disordered" evidence="2">
    <location>
        <begin position="161"/>
        <end position="186"/>
    </location>
</feature>
<evidence type="ECO:0000256" key="2">
    <source>
        <dbReference type="SAM" id="MobiDB-lite"/>
    </source>
</evidence>
<dbReference type="Gene3D" id="3.30.420.10">
    <property type="entry name" value="Ribonuclease H-like superfamily/Ribonuclease H"/>
    <property type="match status" value="1"/>
</dbReference>
<dbReference type="InterPro" id="IPR036397">
    <property type="entry name" value="RNaseH_sf"/>
</dbReference>
<proteinExistence type="inferred from homology"/>
<dbReference type="GO" id="GO:0003676">
    <property type="term" value="F:nucleic acid binding"/>
    <property type="evidence" value="ECO:0007669"/>
    <property type="project" value="InterPro"/>
</dbReference>
<dbReference type="EMBL" id="AVOT02002511">
    <property type="protein sequence ID" value="MBW0470663.1"/>
    <property type="molecule type" value="Genomic_DNA"/>
</dbReference>
<dbReference type="PANTHER" id="PTHR10642">
    <property type="entry name" value="RIBONUCLEASE H1"/>
    <property type="match status" value="1"/>
</dbReference>